<dbReference type="GO" id="GO:0010314">
    <property type="term" value="F:phosphatidylinositol-5-phosphate binding"/>
    <property type="evidence" value="ECO:0007669"/>
    <property type="project" value="TreeGrafter"/>
</dbReference>
<keyword evidence="1" id="KW-0677">Repeat</keyword>
<evidence type="ECO:0000313" key="5">
    <source>
        <dbReference type="Proteomes" id="UP000007798"/>
    </source>
</evidence>
<dbReference type="STRING" id="7260.A0A0Q9WRS6"/>
<dbReference type="GO" id="GO:0005546">
    <property type="term" value="F:phosphatidylinositol-4,5-bisphosphate binding"/>
    <property type="evidence" value="ECO:0007669"/>
    <property type="project" value="TreeGrafter"/>
</dbReference>
<dbReference type="GO" id="GO:0043325">
    <property type="term" value="F:phosphatidylinositol-3,4-bisphosphate binding"/>
    <property type="evidence" value="ECO:0007669"/>
    <property type="project" value="TreeGrafter"/>
</dbReference>
<evidence type="ECO:0000256" key="2">
    <source>
        <dbReference type="SAM" id="MobiDB-lite"/>
    </source>
</evidence>
<dbReference type="GO" id="GO:0070273">
    <property type="term" value="F:phosphatidylinositol-4-phosphate binding"/>
    <property type="evidence" value="ECO:0007669"/>
    <property type="project" value="TreeGrafter"/>
</dbReference>
<feature type="compositionally biased region" description="Polar residues" evidence="2">
    <location>
        <begin position="1008"/>
        <end position="1024"/>
    </location>
</feature>
<reference evidence="4 5" key="1">
    <citation type="journal article" date="2007" name="Nature">
        <title>Evolution of genes and genomes on the Drosophila phylogeny.</title>
        <authorList>
            <consortium name="Drosophila 12 Genomes Consortium"/>
            <person name="Clark A.G."/>
            <person name="Eisen M.B."/>
            <person name="Smith D.R."/>
            <person name="Bergman C.M."/>
            <person name="Oliver B."/>
            <person name="Markow T.A."/>
            <person name="Kaufman T.C."/>
            <person name="Kellis M."/>
            <person name="Gelbart W."/>
            <person name="Iyer V.N."/>
            <person name="Pollard D.A."/>
            <person name="Sackton T.B."/>
            <person name="Larracuente A.M."/>
            <person name="Singh N.D."/>
            <person name="Abad J.P."/>
            <person name="Abt D.N."/>
            <person name="Adryan B."/>
            <person name="Aguade M."/>
            <person name="Akashi H."/>
            <person name="Anderson W.W."/>
            <person name="Aquadro C.F."/>
            <person name="Ardell D.H."/>
            <person name="Arguello R."/>
            <person name="Artieri C.G."/>
            <person name="Barbash D.A."/>
            <person name="Barker D."/>
            <person name="Barsanti P."/>
            <person name="Batterham P."/>
            <person name="Batzoglou S."/>
            <person name="Begun D."/>
            <person name="Bhutkar A."/>
            <person name="Blanco E."/>
            <person name="Bosak S.A."/>
            <person name="Bradley R.K."/>
            <person name="Brand A.D."/>
            <person name="Brent M.R."/>
            <person name="Brooks A.N."/>
            <person name="Brown R.H."/>
            <person name="Butlin R.K."/>
            <person name="Caggese C."/>
            <person name="Calvi B.R."/>
            <person name="Bernardo de Carvalho A."/>
            <person name="Caspi A."/>
            <person name="Castrezana S."/>
            <person name="Celniker S.E."/>
            <person name="Chang J.L."/>
            <person name="Chapple C."/>
            <person name="Chatterji S."/>
            <person name="Chinwalla A."/>
            <person name="Civetta A."/>
            <person name="Clifton S.W."/>
            <person name="Comeron J.M."/>
            <person name="Costello J.C."/>
            <person name="Coyne J.A."/>
            <person name="Daub J."/>
            <person name="David R.G."/>
            <person name="Delcher A.L."/>
            <person name="Delehaunty K."/>
            <person name="Do C.B."/>
            <person name="Ebling H."/>
            <person name="Edwards K."/>
            <person name="Eickbush T."/>
            <person name="Evans J.D."/>
            <person name="Filipski A."/>
            <person name="Findeiss S."/>
            <person name="Freyhult E."/>
            <person name="Fulton L."/>
            <person name="Fulton R."/>
            <person name="Garcia A.C."/>
            <person name="Gardiner A."/>
            <person name="Garfield D.A."/>
            <person name="Garvin B.E."/>
            <person name="Gibson G."/>
            <person name="Gilbert D."/>
            <person name="Gnerre S."/>
            <person name="Godfrey J."/>
            <person name="Good R."/>
            <person name="Gotea V."/>
            <person name="Gravely B."/>
            <person name="Greenberg A.J."/>
            <person name="Griffiths-Jones S."/>
            <person name="Gross S."/>
            <person name="Guigo R."/>
            <person name="Gustafson E.A."/>
            <person name="Haerty W."/>
            <person name="Hahn M.W."/>
            <person name="Halligan D.L."/>
            <person name="Halpern A.L."/>
            <person name="Halter G.M."/>
            <person name="Han M.V."/>
            <person name="Heger A."/>
            <person name="Hillier L."/>
            <person name="Hinrichs A.S."/>
            <person name="Holmes I."/>
            <person name="Hoskins R.A."/>
            <person name="Hubisz M.J."/>
            <person name="Hultmark D."/>
            <person name="Huntley M.A."/>
            <person name="Jaffe D.B."/>
            <person name="Jagadeeshan S."/>
            <person name="Jeck W.R."/>
            <person name="Johnson J."/>
            <person name="Jones C.D."/>
            <person name="Jordan W.C."/>
            <person name="Karpen G.H."/>
            <person name="Kataoka E."/>
            <person name="Keightley P.D."/>
            <person name="Kheradpour P."/>
            <person name="Kirkness E.F."/>
            <person name="Koerich L.B."/>
            <person name="Kristiansen K."/>
            <person name="Kudrna D."/>
            <person name="Kulathinal R.J."/>
            <person name="Kumar S."/>
            <person name="Kwok R."/>
            <person name="Lander E."/>
            <person name="Langley C.H."/>
            <person name="Lapoint R."/>
            <person name="Lazzaro B.P."/>
            <person name="Lee S.J."/>
            <person name="Levesque L."/>
            <person name="Li R."/>
            <person name="Lin C.F."/>
            <person name="Lin M.F."/>
            <person name="Lindblad-Toh K."/>
            <person name="Llopart A."/>
            <person name="Long M."/>
            <person name="Low L."/>
            <person name="Lozovsky E."/>
            <person name="Lu J."/>
            <person name="Luo M."/>
            <person name="Machado C.A."/>
            <person name="Makalowski W."/>
            <person name="Marzo M."/>
            <person name="Matsuda M."/>
            <person name="Matzkin L."/>
            <person name="McAllister B."/>
            <person name="McBride C.S."/>
            <person name="McKernan B."/>
            <person name="McKernan K."/>
            <person name="Mendez-Lago M."/>
            <person name="Minx P."/>
            <person name="Mollenhauer M.U."/>
            <person name="Montooth K."/>
            <person name="Mount S.M."/>
            <person name="Mu X."/>
            <person name="Myers E."/>
            <person name="Negre B."/>
            <person name="Newfeld S."/>
            <person name="Nielsen R."/>
            <person name="Noor M.A."/>
            <person name="O'Grady P."/>
            <person name="Pachter L."/>
            <person name="Papaceit M."/>
            <person name="Parisi M.J."/>
            <person name="Parisi M."/>
            <person name="Parts L."/>
            <person name="Pedersen J.S."/>
            <person name="Pesole G."/>
            <person name="Phillippy A.M."/>
            <person name="Ponting C.P."/>
            <person name="Pop M."/>
            <person name="Porcelli D."/>
            <person name="Powell J.R."/>
            <person name="Prohaska S."/>
            <person name="Pruitt K."/>
            <person name="Puig M."/>
            <person name="Quesneville H."/>
            <person name="Ram K.R."/>
            <person name="Rand D."/>
            <person name="Rasmussen M.D."/>
            <person name="Reed L.K."/>
            <person name="Reenan R."/>
            <person name="Reily A."/>
            <person name="Remington K.A."/>
            <person name="Rieger T.T."/>
            <person name="Ritchie M.G."/>
            <person name="Robin C."/>
            <person name="Rogers Y.H."/>
            <person name="Rohde C."/>
            <person name="Rozas J."/>
            <person name="Rubenfield M.J."/>
            <person name="Ruiz A."/>
            <person name="Russo S."/>
            <person name="Salzberg S.L."/>
            <person name="Sanchez-Gracia A."/>
            <person name="Saranga D.J."/>
            <person name="Sato H."/>
            <person name="Schaeffer S.W."/>
            <person name="Schatz M.C."/>
            <person name="Schlenke T."/>
            <person name="Schwartz R."/>
            <person name="Segarra C."/>
            <person name="Singh R.S."/>
            <person name="Sirot L."/>
            <person name="Sirota M."/>
            <person name="Sisneros N.B."/>
            <person name="Smith C.D."/>
            <person name="Smith T.F."/>
            <person name="Spieth J."/>
            <person name="Stage D.E."/>
            <person name="Stark A."/>
            <person name="Stephan W."/>
            <person name="Strausberg R.L."/>
            <person name="Strempel S."/>
            <person name="Sturgill D."/>
            <person name="Sutton G."/>
            <person name="Sutton G.G."/>
            <person name="Tao W."/>
            <person name="Teichmann S."/>
            <person name="Tobari Y.N."/>
            <person name="Tomimura Y."/>
            <person name="Tsolas J.M."/>
            <person name="Valente V.L."/>
            <person name="Venter E."/>
            <person name="Venter J.C."/>
            <person name="Vicario S."/>
            <person name="Vieira F.G."/>
            <person name="Vilella A.J."/>
            <person name="Villasante A."/>
            <person name="Walenz B."/>
            <person name="Wang J."/>
            <person name="Wasserman M."/>
            <person name="Watts T."/>
            <person name="Wilson D."/>
            <person name="Wilson R.K."/>
            <person name="Wing R.A."/>
            <person name="Wolfner M.F."/>
            <person name="Wong A."/>
            <person name="Wong G.K."/>
            <person name="Wu C.I."/>
            <person name="Wu G."/>
            <person name="Yamamoto D."/>
            <person name="Yang H.P."/>
            <person name="Yang S.P."/>
            <person name="Yorke J.A."/>
            <person name="Yoshida K."/>
            <person name="Zdobnov E."/>
            <person name="Zhang P."/>
            <person name="Zhang Y."/>
            <person name="Zimin A.V."/>
            <person name="Baldwin J."/>
            <person name="Abdouelleil A."/>
            <person name="Abdulkadir J."/>
            <person name="Abebe A."/>
            <person name="Abera B."/>
            <person name="Abreu J."/>
            <person name="Acer S.C."/>
            <person name="Aftuck L."/>
            <person name="Alexander A."/>
            <person name="An P."/>
            <person name="Anderson E."/>
            <person name="Anderson S."/>
            <person name="Arachi H."/>
            <person name="Azer M."/>
            <person name="Bachantsang P."/>
            <person name="Barry A."/>
            <person name="Bayul T."/>
            <person name="Berlin A."/>
            <person name="Bessette D."/>
            <person name="Bloom T."/>
            <person name="Blye J."/>
            <person name="Boguslavskiy L."/>
            <person name="Bonnet C."/>
            <person name="Boukhgalter B."/>
            <person name="Bourzgui I."/>
            <person name="Brown A."/>
            <person name="Cahill P."/>
            <person name="Channer S."/>
            <person name="Cheshatsang Y."/>
            <person name="Chuda L."/>
            <person name="Citroen M."/>
            <person name="Collymore A."/>
            <person name="Cooke P."/>
            <person name="Costello M."/>
            <person name="D'Aco K."/>
            <person name="Daza R."/>
            <person name="De Haan G."/>
            <person name="DeGray S."/>
            <person name="DeMaso C."/>
            <person name="Dhargay N."/>
            <person name="Dooley K."/>
            <person name="Dooley E."/>
            <person name="Doricent M."/>
            <person name="Dorje P."/>
            <person name="Dorjee K."/>
            <person name="Dupes A."/>
            <person name="Elong R."/>
            <person name="Falk J."/>
            <person name="Farina A."/>
            <person name="Faro S."/>
            <person name="Ferguson D."/>
            <person name="Fisher S."/>
            <person name="Foley C.D."/>
            <person name="Franke A."/>
            <person name="Friedrich D."/>
            <person name="Gadbois L."/>
            <person name="Gearin G."/>
            <person name="Gearin C.R."/>
            <person name="Giannoukos G."/>
            <person name="Goode T."/>
            <person name="Graham J."/>
            <person name="Grandbois E."/>
            <person name="Grewal S."/>
            <person name="Gyaltsen K."/>
            <person name="Hafez N."/>
            <person name="Hagos B."/>
            <person name="Hall J."/>
            <person name="Henson C."/>
            <person name="Hollinger A."/>
            <person name="Honan T."/>
            <person name="Huard M.D."/>
            <person name="Hughes L."/>
            <person name="Hurhula B."/>
            <person name="Husby M.E."/>
            <person name="Kamat A."/>
            <person name="Kanga B."/>
            <person name="Kashin S."/>
            <person name="Khazanovich D."/>
            <person name="Kisner P."/>
            <person name="Lance K."/>
            <person name="Lara M."/>
            <person name="Lee W."/>
            <person name="Lennon N."/>
            <person name="Letendre F."/>
            <person name="LeVine R."/>
            <person name="Lipovsky A."/>
            <person name="Liu X."/>
            <person name="Liu J."/>
            <person name="Liu S."/>
            <person name="Lokyitsang T."/>
            <person name="Lokyitsang Y."/>
            <person name="Lubonja R."/>
            <person name="Lui A."/>
            <person name="MacDonald P."/>
            <person name="Magnisalis V."/>
            <person name="Maru K."/>
            <person name="Matthews C."/>
            <person name="McCusker W."/>
            <person name="McDonough S."/>
            <person name="Mehta T."/>
            <person name="Meldrim J."/>
            <person name="Meneus L."/>
            <person name="Mihai O."/>
            <person name="Mihalev A."/>
            <person name="Mihova T."/>
            <person name="Mittelman R."/>
            <person name="Mlenga V."/>
            <person name="Montmayeur A."/>
            <person name="Mulrain L."/>
            <person name="Navidi A."/>
            <person name="Naylor J."/>
            <person name="Negash T."/>
            <person name="Nguyen T."/>
            <person name="Nguyen N."/>
            <person name="Nicol R."/>
            <person name="Norbu C."/>
            <person name="Norbu N."/>
            <person name="Novod N."/>
            <person name="O'Neill B."/>
            <person name="Osman S."/>
            <person name="Markiewicz E."/>
            <person name="Oyono O.L."/>
            <person name="Patti C."/>
            <person name="Phunkhang P."/>
            <person name="Pierre F."/>
            <person name="Priest M."/>
            <person name="Raghuraman S."/>
            <person name="Rege F."/>
            <person name="Reyes R."/>
            <person name="Rise C."/>
            <person name="Rogov P."/>
            <person name="Ross K."/>
            <person name="Ryan E."/>
            <person name="Settipalli S."/>
            <person name="Shea T."/>
            <person name="Sherpa N."/>
            <person name="Shi L."/>
            <person name="Shih D."/>
            <person name="Sparrow T."/>
            <person name="Spaulding J."/>
            <person name="Stalker J."/>
            <person name="Stange-Thomann N."/>
            <person name="Stavropoulos S."/>
            <person name="Stone C."/>
            <person name="Strader C."/>
            <person name="Tesfaye S."/>
            <person name="Thomson T."/>
            <person name="Thoulutsang Y."/>
            <person name="Thoulutsang D."/>
            <person name="Topham K."/>
            <person name="Topping I."/>
            <person name="Tsamla T."/>
            <person name="Vassiliev H."/>
            <person name="Vo A."/>
            <person name="Wangchuk T."/>
            <person name="Wangdi T."/>
            <person name="Weiand M."/>
            <person name="Wilkinson J."/>
            <person name="Wilson A."/>
            <person name="Yadav S."/>
            <person name="Young G."/>
            <person name="Yu Q."/>
            <person name="Zembek L."/>
            <person name="Zhong D."/>
            <person name="Zimmer A."/>
            <person name="Zwirko Z."/>
            <person name="Jaffe D.B."/>
            <person name="Alvarez P."/>
            <person name="Brockman W."/>
            <person name="Butler J."/>
            <person name="Chin C."/>
            <person name="Gnerre S."/>
            <person name="Grabherr M."/>
            <person name="Kleber M."/>
            <person name="Mauceli E."/>
            <person name="MacCallum I."/>
        </authorList>
    </citation>
    <scope>NUCLEOTIDE SEQUENCE [LARGE SCALE GENOMIC DNA]</scope>
    <source>
        <strain evidence="5">Tucson 14030-0811.24</strain>
    </source>
</reference>
<feature type="compositionally biased region" description="Polar residues" evidence="2">
    <location>
        <begin position="1149"/>
        <end position="1169"/>
    </location>
</feature>
<dbReference type="GO" id="GO:0080025">
    <property type="term" value="F:phosphatidylinositol-3,5-bisphosphate binding"/>
    <property type="evidence" value="ECO:0007669"/>
    <property type="project" value="TreeGrafter"/>
</dbReference>
<evidence type="ECO:0000256" key="1">
    <source>
        <dbReference type="ARBA" id="ARBA00022737"/>
    </source>
</evidence>
<accession>A0A0Q9WRS6</accession>
<dbReference type="PANTHER" id="PTHR46607">
    <property type="entry name" value="SEC14 DOMAIN AND SPECTRIN REPEAT-CONTAINING PROTEIN 1"/>
    <property type="match status" value="1"/>
</dbReference>
<feature type="domain" description="SESTD1-like spectrin repeats region" evidence="3">
    <location>
        <begin position="417"/>
        <end position="520"/>
    </location>
</feature>
<keyword evidence="5" id="KW-1185">Reference proteome</keyword>
<feature type="compositionally biased region" description="Acidic residues" evidence="2">
    <location>
        <begin position="897"/>
        <end position="916"/>
    </location>
</feature>
<feature type="compositionally biased region" description="Low complexity" evidence="2">
    <location>
        <begin position="992"/>
        <end position="1004"/>
    </location>
</feature>
<sequence length="1284" mass="143685">MEEDVLNALQTRSVYLSGGFDRQKRIIFIVNAFNDLQMWNRRCLQLALDYLKRSLSASILQNGVSVIVNAQETSSRISRQHVREIYALFGGDISVDLYLVRSEGFWEKHVEPCAKSQIKGEPLVLSKARLAKYVEPNNLPEELGGNLQFNYDLWLQQRKSIDEFTKTHAQTLAGMEQLLKLLSGNKSLRPTEADVELKKSAQLHTHVQRSIESAIEMGNAILARFNEVYETPQAAAPVAPQAAASAAETTITTSPAVLVAAAGGKPALPPDLVCERARIELRLNEIEKKQTAIRTAWLELLRSLREARELSTLEEGVAFVTNWILQQAEQLLSRQRSVGRDVRACETLRAAHDQLEMECRDTYGCYAELLYKIEQFVKERTEKLSVCQDLLSQRDFMQFVCRSFAKRLERRRNILMTALRYHRLLEQFEELLITGQHVMEVDSRSLQWPEAEQMLMQLKSNQQMMALVERELVREGEKLSDMLAMPVKDALGRDLQLDYSNDIAQLRRQLDASRERRQLCGQRLALQRLTLEQVTHIHAYEEDARRALDWLGELYAVLLRCHSHVGCNIHEIQLQKDELQGFEETGRSIYNYGCQLVEASQTLRLCCKLALSDPELISQQLQHTWHSLQSIAQEQMTRLRVSAVFHRSVEAYYRQLRELRPLLTQELATQLHQQQRQQHNRSSSGISSDADADLSPELSPVYKTLGELPARLQRHLMAREQLLVEVGRMVRLGRLLKKRLKEPFILDSLTGKRFRNLFAKKADEETIEAATTMPEVPSIVVDEPPKEDDEPKERHQIASLTVHNITSCAPLASEEEDLYSSNGHEESLSDSTNELSKLLEAINESTKLPELSSEDNDEDGDDAEADGDYDDDDDETASTSSVKTKIAKASIERDIILEEDEEGEEDEKQIDEDNVDKDDNVQHSLDKIKALIRNDSETYPQSDYTDNDTEEPTPSHSRTASMDSEAEAVVAAGLQLQLDNSHFTPDFSVVADELPLDSSPSPLHDSGRTSSAGSEALSGETSPPATLKILPTGSNELACAAITHKLSAIAEVAESLDAVIRDVQQEGEVDGPSNSKKLGNIEDWQSRSTEDESFATASEGNFTPNSHSSSFQTASGRTSSYIGSAKNSFDEADDSTLSTFEIPELPQSPVHNMSFDSSELSYFSAQQPSKADDQDSVAGVADLHSQSVTPTPDDEQQQLRPMPQPIESDSELEGFGLASGITTELAPSVSTAHTPEVSANCRNAPTSATATAPTTNSNESKPPASWRRSKYYENITKQTIKGFL</sequence>
<protein>
    <submittedName>
        <fullName evidence="4">Uncharacterized protein, isoform B</fullName>
    </submittedName>
</protein>
<dbReference type="GO" id="GO:0032266">
    <property type="term" value="F:phosphatidylinositol-3-phosphate binding"/>
    <property type="evidence" value="ECO:0007669"/>
    <property type="project" value="TreeGrafter"/>
</dbReference>
<feature type="region of interest" description="Disordered" evidence="2">
    <location>
        <begin position="779"/>
        <end position="801"/>
    </location>
</feature>
<feature type="compositionally biased region" description="Polar residues" evidence="2">
    <location>
        <begin position="952"/>
        <end position="962"/>
    </location>
</feature>
<feature type="compositionally biased region" description="Basic and acidic residues" evidence="2">
    <location>
        <begin position="917"/>
        <end position="936"/>
    </location>
</feature>
<feature type="region of interest" description="Disordered" evidence="2">
    <location>
        <begin position="1065"/>
        <end position="1267"/>
    </location>
</feature>
<dbReference type="Proteomes" id="UP000007798">
    <property type="component" value="Unassembled WGS sequence"/>
</dbReference>
<feature type="compositionally biased region" description="Polar residues" evidence="2">
    <location>
        <begin position="1095"/>
        <end position="1127"/>
    </location>
</feature>
<dbReference type="PANTHER" id="PTHR46607:SF1">
    <property type="entry name" value="SEC14 DOMAIN AND SPECTRIN REPEAT-CONTAINING PROTEIN 1"/>
    <property type="match status" value="1"/>
</dbReference>
<dbReference type="SMR" id="A0A0Q9WRS6"/>
<feature type="region of interest" description="Disordered" evidence="2">
    <location>
        <begin position="992"/>
        <end position="1030"/>
    </location>
</feature>
<feature type="compositionally biased region" description="Low complexity" evidence="2">
    <location>
        <begin position="1243"/>
        <end position="1258"/>
    </location>
</feature>
<name>A0A0Q9WRS6_DROWI</name>
<dbReference type="FunCoup" id="A0A0Q9WRS6">
    <property type="interactions" value="388"/>
</dbReference>
<evidence type="ECO:0000313" key="4">
    <source>
        <dbReference type="EMBL" id="KRF98943.1"/>
    </source>
</evidence>
<dbReference type="InParanoid" id="A0A0Q9WRS6"/>
<dbReference type="InterPro" id="IPR056804">
    <property type="entry name" value="Spectrin_SESTD1"/>
</dbReference>
<feature type="region of interest" description="Disordered" evidence="2">
    <location>
        <begin position="670"/>
        <end position="693"/>
    </location>
</feature>
<feature type="region of interest" description="Disordered" evidence="2">
    <location>
        <begin position="844"/>
        <end position="966"/>
    </location>
</feature>
<dbReference type="OrthoDB" id="2152335at2759"/>
<gene>
    <name evidence="4" type="primary">Dwil\GK12603</name>
    <name evidence="4" type="ORF">Dwil_GK12603</name>
</gene>
<organism evidence="4 5">
    <name type="scientific">Drosophila willistoni</name>
    <name type="common">Fruit fly</name>
    <dbReference type="NCBI Taxonomy" id="7260"/>
    <lineage>
        <taxon>Eukaryota</taxon>
        <taxon>Metazoa</taxon>
        <taxon>Ecdysozoa</taxon>
        <taxon>Arthropoda</taxon>
        <taxon>Hexapoda</taxon>
        <taxon>Insecta</taxon>
        <taxon>Pterygota</taxon>
        <taxon>Neoptera</taxon>
        <taxon>Endopterygota</taxon>
        <taxon>Diptera</taxon>
        <taxon>Brachycera</taxon>
        <taxon>Muscomorpha</taxon>
        <taxon>Ephydroidea</taxon>
        <taxon>Drosophilidae</taxon>
        <taxon>Drosophila</taxon>
        <taxon>Sophophora</taxon>
    </lineage>
</organism>
<evidence type="ECO:0000259" key="3">
    <source>
        <dbReference type="Pfam" id="PF24915"/>
    </source>
</evidence>
<dbReference type="SUPFAM" id="SSF46966">
    <property type="entry name" value="Spectrin repeat"/>
    <property type="match status" value="2"/>
</dbReference>
<feature type="compositionally biased region" description="Acidic residues" evidence="2">
    <location>
        <begin position="852"/>
        <end position="876"/>
    </location>
</feature>
<proteinExistence type="predicted"/>
<dbReference type="Pfam" id="PF24915">
    <property type="entry name" value="Spectrin_SESTD1"/>
    <property type="match status" value="1"/>
</dbReference>
<dbReference type="EMBL" id="CH964062">
    <property type="protein sequence ID" value="KRF98943.1"/>
    <property type="molecule type" value="Genomic_DNA"/>
</dbReference>
<dbReference type="Gene3D" id="1.20.58.60">
    <property type="match status" value="2"/>
</dbReference>